<accession>A0A1V0UB23</accession>
<dbReference type="Gene3D" id="1.10.10.60">
    <property type="entry name" value="Homeodomain-like"/>
    <property type="match status" value="2"/>
</dbReference>
<evidence type="ECO:0000256" key="5">
    <source>
        <dbReference type="ARBA" id="ARBA00074140"/>
    </source>
</evidence>
<dbReference type="Proteomes" id="UP000192445">
    <property type="component" value="Chromosome"/>
</dbReference>
<dbReference type="SUPFAM" id="SSF51182">
    <property type="entry name" value="RmlC-like cupins"/>
    <property type="match status" value="1"/>
</dbReference>
<evidence type="ECO:0000256" key="3">
    <source>
        <dbReference type="ARBA" id="ARBA00023125"/>
    </source>
</evidence>
<dbReference type="SMART" id="SM00342">
    <property type="entry name" value="HTH_ARAC"/>
    <property type="match status" value="1"/>
</dbReference>
<evidence type="ECO:0000256" key="6">
    <source>
        <dbReference type="ARBA" id="ARBA00079449"/>
    </source>
</evidence>
<dbReference type="FunFam" id="1.10.10.60:FF:000132">
    <property type="entry name" value="AraC family transcriptional regulator"/>
    <property type="match status" value="1"/>
</dbReference>
<dbReference type="KEGG" id="svu:B1H20_14365"/>
<feature type="region of interest" description="Disordered" evidence="7">
    <location>
        <begin position="1"/>
        <end position="41"/>
    </location>
</feature>
<keyword evidence="3" id="KW-0238">DNA-binding</keyword>
<proteinExistence type="predicted"/>
<evidence type="ECO:0000256" key="7">
    <source>
        <dbReference type="SAM" id="MobiDB-lite"/>
    </source>
</evidence>
<name>A0A1V0UB23_STRVN</name>
<dbReference type="PANTHER" id="PTHR11019">
    <property type="entry name" value="HTH-TYPE TRANSCRIPTIONAL REGULATOR NIMR"/>
    <property type="match status" value="1"/>
</dbReference>
<keyword evidence="2" id="KW-0805">Transcription regulation</keyword>
<keyword evidence="4" id="KW-0804">Transcription</keyword>
<organism evidence="9 10">
    <name type="scientific">Streptomyces violaceoruber</name>
    <dbReference type="NCBI Taxonomy" id="1935"/>
    <lineage>
        <taxon>Bacteria</taxon>
        <taxon>Bacillati</taxon>
        <taxon>Actinomycetota</taxon>
        <taxon>Actinomycetes</taxon>
        <taxon>Kitasatosporales</taxon>
        <taxon>Streptomycetaceae</taxon>
        <taxon>Streptomyces</taxon>
        <taxon>Streptomyces violaceoruber group</taxon>
    </lineage>
</organism>
<evidence type="ECO:0000313" key="10">
    <source>
        <dbReference type="Proteomes" id="UP000192445"/>
    </source>
</evidence>
<dbReference type="PANTHER" id="PTHR11019:SF199">
    <property type="entry name" value="HTH-TYPE TRANSCRIPTIONAL REGULATOR NIMR"/>
    <property type="match status" value="1"/>
</dbReference>
<evidence type="ECO:0000313" key="9">
    <source>
        <dbReference type="EMBL" id="ARF62455.1"/>
    </source>
</evidence>
<feature type="domain" description="HTH araC/xylS-type" evidence="8">
    <location>
        <begin position="211"/>
        <end position="308"/>
    </location>
</feature>
<feature type="region of interest" description="Disordered" evidence="7">
    <location>
        <begin position="307"/>
        <end position="347"/>
    </location>
</feature>
<evidence type="ECO:0000259" key="8">
    <source>
        <dbReference type="PROSITE" id="PS01124"/>
    </source>
</evidence>
<dbReference type="InterPro" id="IPR018060">
    <property type="entry name" value="HTH_AraC"/>
</dbReference>
<dbReference type="PROSITE" id="PS00041">
    <property type="entry name" value="HTH_ARAC_FAMILY_1"/>
    <property type="match status" value="1"/>
</dbReference>
<dbReference type="InterPro" id="IPR011051">
    <property type="entry name" value="RmlC_Cupin_sf"/>
</dbReference>
<dbReference type="GO" id="GO:0043565">
    <property type="term" value="F:sequence-specific DNA binding"/>
    <property type="evidence" value="ECO:0007669"/>
    <property type="project" value="InterPro"/>
</dbReference>
<protein>
    <recommendedName>
        <fullName evidence="5">HTH-type transcriptional regulator RipA</fullName>
    </recommendedName>
    <alternativeName>
        <fullName evidence="6">Repressor of iron proteins A</fullName>
    </alternativeName>
</protein>
<feature type="compositionally biased region" description="Low complexity" evidence="7">
    <location>
        <begin position="1"/>
        <end position="28"/>
    </location>
</feature>
<dbReference type="AlphaFoldDB" id="A0A1V0UB23"/>
<dbReference type="SUPFAM" id="SSF46689">
    <property type="entry name" value="Homeodomain-like"/>
    <property type="match status" value="1"/>
</dbReference>
<dbReference type="OrthoDB" id="2039152at2"/>
<dbReference type="RefSeq" id="WP_083192645.1">
    <property type="nucleotide sequence ID" value="NZ_CP020570.1"/>
</dbReference>
<evidence type="ECO:0000256" key="4">
    <source>
        <dbReference type="ARBA" id="ARBA00023163"/>
    </source>
</evidence>
<sequence length="347" mass="36219">MSLRPADAAPGASAAPGAGADTPAGTGSTVADPVIADPAGPEVTAFGSWPREPGTVTCRASAVPPGADAPFVIISEAHLPDVPTEWEPHAHPLHELVWVRGGTLMSRVADRVFTVSDGQGLWMPAGVVHGGRLTADVVFHDVFFAPERTPVAFDGPTAIEMTPLLESLLTHLARTDLDAAARARAESVVFDVLEPSERQLALRMPGDPRIDAIAEALLEDPSDPRSLEEWARALGTSERTISRAFRHTTGLSFAQWRQALRVHRALTLLSEGHDVQTVALLLGYAQTSTFIAAFRRVMGATPGAFARTSAGGPEGIGAADPGAFSRTGTARPEGFGPSSPAVDAAAA</sequence>
<evidence type="ECO:0000256" key="2">
    <source>
        <dbReference type="ARBA" id="ARBA00023015"/>
    </source>
</evidence>
<dbReference type="InterPro" id="IPR003313">
    <property type="entry name" value="AraC-bd"/>
</dbReference>
<dbReference type="EMBL" id="CP020570">
    <property type="protein sequence ID" value="ARF62455.1"/>
    <property type="molecule type" value="Genomic_DNA"/>
</dbReference>
<keyword evidence="1" id="KW-0678">Repressor</keyword>
<dbReference type="GO" id="GO:0003700">
    <property type="term" value="F:DNA-binding transcription factor activity"/>
    <property type="evidence" value="ECO:0007669"/>
    <property type="project" value="InterPro"/>
</dbReference>
<evidence type="ECO:0000256" key="1">
    <source>
        <dbReference type="ARBA" id="ARBA00022491"/>
    </source>
</evidence>
<reference evidence="9 10" key="1">
    <citation type="submission" date="2017-03" db="EMBL/GenBank/DDBJ databases">
        <title>Complete Genome Sequence of a natural compounds producer, Streptomyces violaceus S21.</title>
        <authorList>
            <person name="Zhong C."/>
            <person name="Zhao Z."/>
            <person name="Fu J."/>
            <person name="Zong G."/>
            <person name="Qin R."/>
            <person name="Cao G."/>
        </authorList>
    </citation>
    <scope>NUCLEOTIDE SEQUENCE [LARGE SCALE GENOMIC DNA]</scope>
    <source>
        <strain evidence="9 10">S21</strain>
    </source>
</reference>
<dbReference type="Pfam" id="PF02311">
    <property type="entry name" value="AraC_binding"/>
    <property type="match status" value="1"/>
</dbReference>
<gene>
    <name evidence="9" type="ORF">B1H20_14365</name>
</gene>
<dbReference type="InterPro" id="IPR009057">
    <property type="entry name" value="Homeodomain-like_sf"/>
</dbReference>
<dbReference type="InterPro" id="IPR018062">
    <property type="entry name" value="HTH_AraC-typ_CS"/>
</dbReference>
<dbReference type="InterPro" id="IPR014710">
    <property type="entry name" value="RmlC-like_jellyroll"/>
</dbReference>
<dbReference type="Pfam" id="PF12833">
    <property type="entry name" value="HTH_18"/>
    <property type="match status" value="1"/>
</dbReference>
<dbReference type="PROSITE" id="PS01124">
    <property type="entry name" value="HTH_ARAC_FAMILY_2"/>
    <property type="match status" value="1"/>
</dbReference>
<dbReference type="Gene3D" id="2.60.120.10">
    <property type="entry name" value="Jelly Rolls"/>
    <property type="match status" value="1"/>
</dbReference>
<dbReference type="STRING" id="1935.B1H20_14365"/>